<reference evidence="1 2" key="1">
    <citation type="submission" date="2024-10" db="EMBL/GenBank/DDBJ databases">
        <title>The Natural Products Discovery Center: Release of the First 8490 Sequenced Strains for Exploring Actinobacteria Biosynthetic Diversity.</title>
        <authorList>
            <person name="Kalkreuter E."/>
            <person name="Kautsar S.A."/>
            <person name="Yang D."/>
            <person name="Bader C.D."/>
            <person name="Teijaro C.N."/>
            <person name="Fluegel L."/>
            <person name="Davis C.M."/>
            <person name="Simpson J.R."/>
            <person name="Lauterbach L."/>
            <person name="Steele A.D."/>
            <person name="Gui C."/>
            <person name="Meng S."/>
            <person name="Li G."/>
            <person name="Viehrig K."/>
            <person name="Ye F."/>
            <person name="Su P."/>
            <person name="Kiefer A.F."/>
            <person name="Nichols A."/>
            <person name="Cepeda A.J."/>
            <person name="Yan W."/>
            <person name="Fan B."/>
            <person name="Jiang Y."/>
            <person name="Adhikari A."/>
            <person name="Zheng C.-J."/>
            <person name="Schuster L."/>
            <person name="Cowan T.M."/>
            <person name="Smanski M.J."/>
            <person name="Chevrette M.G."/>
            <person name="De Carvalho L.P.S."/>
            <person name="Shen B."/>
        </authorList>
    </citation>
    <scope>NUCLEOTIDE SEQUENCE [LARGE SCALE GENOMIC DNA]</scope>
    <source>
        <strain evidence="1 2">NPDC020979</strain>
    </source>
</reference>
<dbReference type="RefSeq" id="WP_397614362.1">
    <property type="nucleotide sequence ID" value="NZ_JBIRRB010000011.1"/>
</dbReference>
<keyword evidence="1" id="KW-0238">DNA-binding</keyword>
<evidence type="ECO:0000313" key="2">
    <source>
        <dbReference type="Proteomes" id="UP001611162"/>
    </source>
</evidence>
<comment type="caution">
    <text evidence="1">The sequence shown here is derived from an EMBL/GenBank/DDBJ whole genome shotgun (WGS) entry which is preliminary data.</text>
</comment>
<name>A0ABW7TA18_9ACTN</name>
<organism evidence="1 2">
    <name type="scientific">Streptomyces abikoensis</name>
    <dbReference type="NCBI Taxonomy" id="97398"/>
    <lineage>
        <taxon>Bacteria</taxon>
        <taxon>Bacillati</taxon>
        <taxon>Actinomycetota</taxon>
        <taxon>Actinomycetes</taxon>
        <taxon>Kitasatosporales</taxon>
        <taxon>Streptomycetaceae</taxon>
        <taxon>Streptomyces</taxon>
    </lineage>
</organism>
<sequence length="83" mass="9465">MPKVYYLPIAPADPDTDYMTIQETAYVMKCSVTQLRRLFRTDKAGRFHSRPGRRILTSRDGRAQIYAHLRGTPKPSRRPSGAA</sequence>
<proteinExistence type="predicted"/>
<dbReference type="GO" id="GO:0003677">
    <property type="term" value="F:DNA binding"/>
    <property type="evidence" value="ECO:0007669"/>
    <property type="project" value="UniProtKB-KW"/>
</dbReference>
<evidence type="ECO:0000313" key="1">
    <source>
        <dbReference type="EMBL" id="MFI0914372.1"/>
    </source>
</evidence>
<accession>A0ABW7TA18</accession>
<dbReference type="Proteomes" id="UP001611162">
    <property type="component" value="Unassembled WGS sequence"/>
</dbReference>
<protein>
    <submittedName>
        <fullName evidence="1">DNA-binding protein</fullName>
    </submittedName>
</protein>
<gene>
    <name evidence="1" type="ORF">ACH4TF_28530</name>
</gene>
<keyword evidence="2" id="KW-1185">Reference proteome</keyword>
<dbReference type="EMBL" id="JBIRRB010000011">
    <property type="protein sequence ID" value="MFI0914372.1"/>
    <property type="molecule type" value="Genomic_DNA"/>
</dbReference>